<dbReference type="InterPro" id="IPR019198">
    <property type="entry name" value="Beta_propeller_containing"/>
</dbReference>
<name>A0ABS1T9M8_9CLOT</name>
<organism evidence="1 2">
    <name type="scientific">Clostridium rhizosphaerae</name>
    <dbReference type="NCBI Taxonomy" id="2803861"/>
    <lineage>
        <taxon>Bacteria</taxon>
        <taxon>Bacillati</taxon>
        <taxon>Bacillota</taxon>
        <taxon>Clostridia</taxon>
        <taxon>Eubacteriales</taxon>
        <taxon>Clostridiaceae</taxon>
        <taxon>Clostridium</taxon>
    </lineage>
</organism>
<dbReference type="EMBL" id="JAESWC010000001">
    <property type="protein sequence ID" value="MBL4934718.1"/>
    <property type="molecule type" value="Genomic_DNA"/>
</dbReference>
<dbReference type="InterPro" id="IPR014441">
    <property type="entry name" value="UCP006425_b-propeller"/>
</dbReference>
<keyword evidence="2" id="KW-1185">Reference proteome</keyword>
<reference evidence="1 2" key="1">
    <citation type="submission" date="2021-01" db="EMBL/GenBank/DDBJ databases">
        <title>Genome public.</title>
        <authorList>
            <person name="Liu C."/>
            <person name="Sun Q."/>
        </authorList>
    </citation>
    <scope>NUCLEOTIDE SEQUENCE [LARGE SCALE GENOMIC DNA]</scope>
    <source>
        <strain evidence="1 2">YIM B02515</strain>
    </source>
</reference>
<gene>
    <name evidence="1" type="ORF">JK636_02980</name>
</gene>
<dbReference type="RefSeq" id="WP_202747340.1">
    <property type="nucleotide sequence ID" value="NZ_JAESWC010000001.1"/>
</dbReference>
<dbReference type="PIRSF" id="PIRSF006425">
    <property type="entry name" value="UCP006425_WD40"/>
    <property type="match status" value="1"/>
</dbReference>
<dbReference type="Pfam" id="PF09826">
    <property type="entry name" value="Beta_propel"/>
    <property type="match status" value="1"/>
</dbReference>
<evidence type="ECO:0000313" key="2">
    <source>
        <dbReference type="Proteomes" id="UP000632377"/>
    </source>
</evidence>
<dbReference type="SUPFAM" id="SSF101898">
    <property type="entry name" value="NHL repeat"/>
    <property type="match status" value="1"/>
</dbReference>
<proteinExistence type="predicted"/>
<evidence type="ECO:0000313" key="1">
    <source>
        <dbReference type="EMBL" id="MBL4934718.1"/>
    </source>
</evidence>
<dbReference type="Proteomes" id="UP000632377">
    <property type="component" value="Unassembled WGS sequence"/>
</dbReference>
<sequence>MDDFKKNYENIPIPENLDSIIDQAIEKAERKKVLRFTKPLIAAACIAAITLGLNSSVINHSNLSNNSSAKNSAVEEKILAAADITPLPSVDSIENLYNLIVSSNSQYLGYGNDNLSAGDRFNSNKELSSVKNDSKSYSSTNNQVQGVAEGDIVQTDGQYIYSINSNKLIITKAYPAENMEVIQNLDLPNNFYPSELFVDDKHLVLVGNSRVQQNFPMEDATKRQSTAKKSILPDVSSTKVIVYDITDKKTAKELRTLEASGRYISARKIDSRLYLVSSQYIYGELLRNNTTPYSFPFYNNNCKSNNIINEDLKDIKYFPDSMSDSFINICSLDLNNIESSFNVSSYLGSANNIYVSENNLYVSGIGRDKTSIYKFSLYNGNPKYLGKAEVNGTILNQFSMDEYNGNFRITTTKKDTVPKNNIYILDKNMNTIGKIEDLAQGELIYSTRFMGDRAYMVTFKLTDPLFVIDLKTPSSPKILGELKIPGFSNYLEPYDESHIIGFGKDAVEANGTAYHQGMKVALFDVSDVNNPTVQFSTTIGDRGTDSELLRNHKALLFSKEKNLLAFPVNVAKLTDKVKNSNVHAYGSIVFSGAYVYSIDPEKGFILKGQITHDDVSKNKPSDKNIGHNFSTQVNRILYINNTLYTVSNSSIKANDLLSMKELKSVKLPQSKN</sequence>
<protein>
    <submittedName>
        <fullName evidence="1">Beta-propeller domain-containing protein</fullName>
    </submittedName>
</protein>
<comment type="caution">
    <text evidence="1">The sequence shown here is derived from an EMBL/GenBank/DDBJ whole genome shotgun (WGS) entry which is preliminary data.</text>
</comment>
<accession>A0ABS1T9M8</accession>